<evidence type="ECO:0000256" key="3">
    <source>
        <dbReference type="ARBA" id="ARBA00022989"/>
    </source>
</evidence>
<evidence type="ECO:0000313" key="7">
    <source>
        <dbReference type="Proteomes" id="UP000015105"/>
    </source>
</evidence>
<organism evidence="6 7">
    <name type="scientific">Aegilops tauschii subsp. strangulata</name>
    <name type="common">Goatgrass</name>
    <dbReference type="NCBI Taxonomy" id="200361"/>
    <lineage>
        <taxon>Eukaryota</taxon>
        <taxon>Viridiplantae</taxon>
        <taxon>Streptophyta</taxon>
        <taxon>Embryophyta</taxon>
        <taxon>Tracheophyta</taxon>
        <taxon>Spermatophyta</taxon>
        <taxon>Magnoliopsida</taxon>
        <taxon>Liliopsida</taxon>
        <taxon>Poales</taxon>
        <taxon>Poaceae</taxon>
        <taxon>BOP clade</taxon>
        <taxon>Pooideae</taxon>
        <taxon>Triticodae</taxon>
        <taxon>Triticeae</taxon>
        <taxon>Triticinae</taxon>
        <taxon>Aegilops</taxon>
    </lineage>
</organism>
<proteinExistence type="predicted"/>
<dbReference type="OMA" id="HAPFRYG"/>
<evidence type="ECO:0000313" key="6">
    <source>
        <dbReference type="EnsemblPlants" id="AET2Gv20468700.1"/>
    </source>
</evidence>
<accession>A0A453BD52</accession>
<dbReference type="GO" id="GO:0098542">
    <property type="term" value="P:defense response to other organism"/>
    <property type="evidence" value="ECO:0007669"/>
    <property type="project" value="InterPro"/>
</dbReference>
<evidence type="ECO:0000256" key="4">
    <source>
        <dbReference type="ARBA" id="ARBA00023136"/>
    </source>
</evidence>
<evidence type="ECO:0000256" key="2">
    <source>
        <dbReference type="ARBA" id="ARBA00022692"/>
    </source>
</evidence>
<dbReference type="RefSeq" id="XP_020161425.1">
    <property type="nucleotide sequence ID" value="XM_020305836.1"/>
</dbReference>
<feature type="domain" description="Late embryogenesis abundant protein LEA-2 subgroup" evidence="5">
    <location>
        <begin position="70"/>
        <end position="154"/>
    </location>
</feature>
<dbReference type="Pfam" id="PF03168">
    <property type="entry name" value="LEA_2"/>
    <property type="match status" value="1"/>
</dbReference>
<dbReference type="EnsemblPlants" id="AET2Gv20468700.1">
    <property type="protein sequence ID" value="AET2Gv20468700.1"/>
    <property type="gene ID" value="AET2Gv20468700"/>
</dbReference>
<dbReference type="KEGG" id="ats:109746733"/>
<dbReference type="Gene3D" id="2.60.40.1820">
    <property type="match status" value="1"/>
</dbReference>
<dbReference type="GeneID" id="109746733"/>
<name>A0A453BD52_AEGTS</name>
<reference evidence="7" key="2">
    <citation type="journal article" date="2017" name="Nat. Plants">
        <title>The Aegilops tauschii genome reveals multiple impacts of transposons.</title>
        <authorList>
            <person name="Zhao G."/>
            <person name="Zou C."/>
            <person name="Li K."/>
            <person name="Wang K."/>
            <person name="Li T."/>
            <person name="Gao L."/>
            <person name="Zhang X."/>
            <person name="Wang H."/>
            <person name="Yang Z."/>
            <person name="Liu X."/>
            <person name="Jiang W."/>
            <person name="Mao L."/>
            <person name="Kong X."/>
            <person name="Jiao Y."/>
            <person name="Jia J."/>
        </authorList>
    </citation>
    <scope>NUCLEOTIDE SEQUENCE [LARGE SCALE GENOMIC DNA]</scope>
    <source>
        <strain evidence="7">cv. AL8/78</strain>
    </source>
</reference>
<reference evidence="6" key="3">
    <citation type="journal article" date="2017" name="Nature">
        <title>Genome sequence of the progenitor of the wheat D genome Aegilops tauschii.</title>
        <authorList>
            <person name="Luo M.C."/>
            <person name="Gu Y.Q."/>
            <person name="Puiu D."/>
            <person name="Wang H."/>
            <person name="Twardziok S.O."/>
            <person name="Deal K.R."/>
            <person name="Huo N."/>
            <person name="Zhu T."/>
            <person name="Wang L."/>
            <person name="Wang Y."/>
            <person name="McGuire P.E."/>
            <person name="Liu S."/>
            <person name="Long H."/>
            <person name="Ramasamy R.K."/>
            <person name="Rodriguez J.C."/>
            <person name="Van S.L."/>
            <person name="Yuan L."/>
            <person name="Wang Z."/>
            <person name="Xia Z."/>
            <person name="Xiao L."/>
            <person name="Anderson O.D."/>
            <person name="Ouyang S."/>
            <person name="Liang Y."/>
            <person name="Zimin A.V."/>
            <person name="Pertea G."/>
            <person name="Qi P."/>
            <person name="Bennetzen J.L."/>
            <person name="Dai X."/>
            <person name="Dawson M.W."/>
            <person name="Muller H.G."/>
            <person name="Kugler K."/>
            <person name="Rivarola-Duarte L."/>
            <person name="Spannagl M."/>
            <person name="Mayer K.F.X."/>
            <person name="Lu F.H."/>
            <person name="Bevan M.W."/>
            <person name="Leroy P."/>
            <person name="Li P."/>
            <person name="You F.M."/>
            <person name="Sun Q."/>
            <person name="Liu Z."/>
            <person name="Lyons E."/>
            <person name="Wicker T."/>
            <person name="Salzberg S.L."/>
            <person name="Devos K.M."/>
            <person name="Dvorak J."/>
        </authorList>
    </citation>
    <scope>NUCLEOTIDE SEQUENCE [LARGE SCALE GENOMIC DNA]</scope>
    <source>
        <strain evidence="6">cv. AL8/78</strain>
    </source>
</reference>
<protein>
    <recommendedName>
        <fullName evidence="5">Late embryogenesis abundant protein LEA-2 subgroup domain-containing protein</fullName>
    </recommendedName>
</protein>
<dbReference type="PANTHER" id="PTHR31234:SF26">
    <property type="entry name" value="OS07G0524400 PROTEIN"/>
    <property type="match status" value="1"/>
</dbReference>
<reference evidence="7" key="1">
    <citation type="journal article" date="2014" name="Science">
        <title>Ancient hybridizations among the ancestral genomes of bread wheat.</title>
        <authorList>
            <consortium name="International Wheat Genome Sequencing Consortium,"/>
            <person name="Marcussen T."/>
            <person name="Sandve S.R."/>
            <person name="Heier L."/>
            <person name="Spannagl M."/>
            <person name="Pfeifer M."/>
            <person name="Jakobsen K.S."/>
            <person name="Wulff B.B."/>
            <person name="Steuernagel B."/>
            <person name="Mayer K.F."/>
            <person name="Olsen O.A."/>
        </authorList>
    </citation>
    <scope>NUCLEOTIDE SEQUENCE [LARGE SCALE GENOMIC DNA]</scope>
    <source>
        <strain evidence="7">cv. AL8/78</strain>
    </source>
</reference>
<keyword evidence="4" id="KW-0472">Membrane</keyword>
<keyword evidence="7" id="KW-1185">Reference proteome</keyword>
<keyword evidence="2" id="KW-0812">Transmembrane</keyword>
<sequence>MARIKKKAAVICCCALLAASLLLGAALATALYFLLLRPHPPRVVATAVDTQLAAFTVLPPALNFSLAVDVTVHNPSHAPFRYGEVVTAVTYRGAAVGRSAAPAGKIPARSTRTVGARVRVDAARVILSRHYMVDIVAGALPFEAKTAVAGKAAALRLFRVSADAEASCSVILYPFRRESSSHCTSTVRVT</sequence>
<reference evidence="6" key="5">
    <citation type="journal article" date="2021" name="G3 (Bethesda)">
        <title>Aegilops tauschii genome assembly Aet v5.0 features greater sequence contiguity and improved annotation.</title>
        <authorList>
            <person name="Wang L."/>
            <person name="Zhu T."/>
            <person name="Rodriguez J.C."/>
            <person name="Deal K.R."/>
            <person name="Dubcovsky J."/>
            <person name="McGuire P.E."/>
            <person name="Lux T."/>
            <person name="Spannagl M."/>
            <person name="Mayer K.F.X."/>
            <person name="Baldrich P."/>
            <person name="Meyers B.C."/>
            <person name="Huo N."/>
            <person name="Gu Y.Q."/>
            <person name="Zhou H."/>
            <person name="Devos K.M."/>
            <person name="Bennetzen J.L."/>
            <person name="Unver T."/>
            <person name="Budak H."/>
            <person name="Gulick P.J."/>
            <person name="Galiba G."/>
            <person name="Kalapos B."/>
            <person name="Nelson D.R."/>
            <person name="Li P."/>
            <person name="You F.M."/>
            <person name="Luo M.C."/>
            <person name="Dvorak J."/>
        </authorList>
    </citation>
    <scope>NUCLEOTIDE SEQUENCE [LARGE SCALE GENOMIC DNA]</scope>
    <source>
        <strain evidence="6">cv. AL8/78</strain>
    </source>
</reference>
<dbReference type="GO" id="GO:0016020">
    <property type="term" value="C:membrane"/>
    <property type="evidence" value="ECO:0007669"/>
    <property type="project" value="UniProtKB-SubCell"/>
</dbReference>
<dbReference type="OrthoDB" id="1894389at2759"/>
<dbReference type="Gramene" id="AET2Gv20468700.1">
    <property type="protein sequence ID" value="AET2Gv20468700.1"/>
    <property type="gene ID" value="AET2Gv20468700"/>
</dbReference>
<dbReference type="InterPro" id="IPR004864">
    <property type="entry name" value="LEA_2"/>
</dbReference>
<evidence type="ECO:0000256" key="1">
    <source>
        <dbReference type="ARBA" id="ARBA00004167"/>
    </source>
</evidence>
<dbReference type="AlphaFoldDB" id="A0A453BD52"/>
<reference evidence="6" key="4">
    <citation type="submission" date="2019-03" db="UniProtKB">
        <authorList>
            <consortium name="EnsemblPlants"/>
        </authorList>
    </citation>
    <scope>IDENTIFICATION</scope>
</reference>
<evidence type="ECO:0000259" key="5">
    <source>
        <dbReference type="Pfam" id="PF03168"/>
    </source>
</evidence>
<keyword evidence="3" id="KW-1133">Transmembrane helix</keyword>
<comment type="subcellular location">
    <subcellularLocation>
        <location evidence="1">Membrane</location>
        <topology evidence="1">Single-pass membrane protein</topology>
    </subcellularLocation>
</comment>
<dbReference type="PANTHER" id="PTHR31234">
    <property type="entry name" value="LATE EMBRYOGENESIS ABUNDANT (LEA) HYDROXYPROLINE-RICH GLYCOPROTEIN FAMILY"/>
    <property type="match status" value="1"/>
</dbReference>
<dbReference type="STRING" id="200361.A0A453BD52"/>
<dbReference type="Proteomes" id="UP000015105">
    <property type="component" value="Chromosome 2D"/>
</dbReference>
<dbReference type="InterPro" id="IPR044839">
    <property type="entry name" value="NDR1-like"/>
</dbReference>